<reference evidence="8 9" key="1">
    <citation type="submission" date="2018-06" db="EMBL/GenBank/DDBJ databases">
        <authorList>
            <consortium name="Pathogen Informatics"/>
            <person name="Doyle S."/>
        </authorList>
    </citation>
    <scope>NUCLEOTIDE SEQUENCE [LARGE SCALE GENOMIC DNA]</scope>
    <source>
        <strain evidence="8 9">NCTC11388</strain>
    </source>
</reference>
<evidence type="ECO:0000256" key="5">
    <source>
        <dbReference type="ARBA" id="ARBA00022840"/>
    </source>
</evidence>
<evidence type="ECO:0000256" key="1">
    <source>
        <dbReference type="ARBA" id="ARBA00007913"/>
    </source>
</evidence>
<feature type="domain" description="DNA2/NAM7 helicase helicase" evidence="6">
    <location>
        <begin position="182"/>
        <end position="404"/>
    </location>
</feature>
<gene>
    <name evidence="8" type="ORF">NCTC11388_04759</name>
</gene>
<accession>A0A380CVN0</accession>
<evidence type="ECO:0000259" key="6">
    <source>
        <dbReference type="Pfam" id="PF13086"/>
    </source>
</evidence>
<dbReference type="GO" id="GO:0016787">
    <property type="term" value="F:hydrolase activity"/>
    <property type="evidence" value="ECO:0007669"/>
    <property type="project" value="UniProtKB-KW"/>
</dbReference>
<dbReference type="InterPro" id="IPR041679">
    <property type="entry name" value="DNA2/NAM7-like_C"/>
</dbReference>
<evidence type="ECO:0000256" key="4">
    <source>
        <dbReference type="ARBA" id="ARBA00022806"/>
    </source>
</evidence>
<dbReference type="RefSeq" id="WP_115171868.1">
    <property type="nucleotide sequence ID" value="NZ_UGYW01000002.1"/>
</dbReference>
<protein>
    <submittedName>
        <fullName evidence="8">Putative DNA helicase</fullName>
    </submittedName>
</protein>
<evidence type="ECO:0000313" key="9">
    <source>
        <dbReference type="Proteomes" id="UP000254893"/>
    </source>
</evidence>
<dbReference type="GO" id="GO:0005524">
    <property type="term" value="F:ATP binding"/>
    <property type="evidence" value="ECO:0007669"/>
    <property type="project" value="UniProtKB-KW"/>
</dbReference>
<dbReference type="InterPro" id="IPR041677">
    <property type="entry name" value="DNA2/NAM7_AAA_11"/>
</dbReference>
<dbReference type="InterPro" id="IPR047187">
    <property type="entry name" value="SF1_C_Upf1"/>
</dbReference>
<dbReference type="GO" id="GO:0043139">
    <property type="term" value="F:5'-3' DNA helicase activity"/>
    <property type="evidence" value="ECO:0007669"/>
    <property type="project" value="TreeGrafter"/>
</dbReference>
<feature type="domain" description="DNA2/NAM7 helicase-like C-terminal" evidence="7">
    <location>
        <begin position="412"/>
        <end position="605"/>
    </location>
</feature>
<evidence type="ECO:0000259" key="7">
    <source>
        <dbReference type="Pfam" id="PF13087"/>
    </source>
</evidence>
<dbReference type="SUPFAM" id="SSF52540">
    <property type="entry name" value="P-loop containing nucleoside triphosphate hydrolases"/>
    <property type="match status" value="1"/>
</dbReference>
<keyword evidence="3" id="KW-0378">Hydrolase</keyword>
<evidence type="ECO:0000313" key="8">
    <source>
        <dbReference type="EMBL" id="SUJ30418.1"/>
    </source>
</evidence>
<keyword evidence="4 8" id="KW-0347">Helicase</keyword>
<dbReference type="CDD" id="cd18808">
    <property type="entry name" value="SF1_C_Upf1"/>
    <property type="match status" value="1"/>
</dbReference>
<dbReference type="Pfam" id="PF13086">
    <property type="entry name" value="AAA_11"/>
    <property type="match status" value="1"/>
</dbReference>
<dbReference type="FunFam" id="3.40.50.300:FF:000326">
    <property type="entry name" value="P-loop containing nucleoside triphosphate hydrolase"/>
    <property type="match status" value="1"/>
</dbReference>
<dbReference type="AlphaFoldDB" id="A0A380CVN0"/>
<evidence type="ECO:0000256" key="3">
    <source>
        <dbReference type="ARBA" id="ARBA00022801"/>
    </source>
</evidence>
<sequence>MTYFEELAKLLEKEQKHDKEEYQQLLQTQSLAKRRQVGLCWYPVMIRNEEIGLGDYIQIIIQRTVKDEQTHRFRYGMPVALFSNHNPSADRISGTIGYVNGDEMKISLRVDELPDWVRSGKLGVDLLFDENSYQEMFKALKRADAARDDKKMAPLIHLLTDQQVHDYDHNVADQEISSMDGLNEYQLKAVNQIVNSPHLTIVHGPPGTGKTTTLVHGIKALLQKYPDQILVTAPSNTAVDLLTEKLHETGVRVVRIGNPVKVSEQLHELTLDGKLDSHPMQKELKTIRKKADVFRDMAKKYKRNFGKAERDQRKALFQEAKNLMKEAEQIAQYIQKDILDQAQVITATLVSSNHSAIQDRTYAAVFIDEAGQALEPACWIPILKSDKLILAGDHLQLPPTIKSKDSSVKAFHETLMEKLVHAYPSYVCLLRQQYRMHQDIMQYPSAALYNNTLFAEPSIAQQELTPGDNAFLFIDTAGAGFDEVQEDTAISNIEEANFLIRHLKQYLAAFKKDENFSPFPNIGLISPYRQQVLLLKELIRNDELKISVPVQVQTIDGFQGQERDIIYISLTRSNAEGQIGFLNEIRRMNVAMTRARYKLIIIGDSSTIGQHPFYAGMIQYAESIDAYKSVWEWM</sequence>
<dbReference type="EMBL" id="UGYW01000002">
    <property type="protein sequence ID" value="SUJ30418.1"/>
    <property type="molecule type" value="Genomic_DNA"/>
</dbReference>
<dbReference type="Pfam" id="PF13087">
    <property type="entry name" value="AAA_12"/>
    <property type="match status" value="1"/>
</dbReference>
<dbReference type="InterPro" id="IPR027417">
    <property type="entry name" value="P-loop_NTPase"/>
</dbReference>
<dbReference type="PANTHER" id="PTHR43788:SF8">
    <property type="entry name" value="DNA-BINDING PROTEIN SMUBP-2"/>
    <property type="match status" value="1"/>
</dbReference>
<proteinExistence type="inferred from homology"/>
<keyword evidence="5" id="KW-0067">ATP-binding</keyword>
<dbReference type="Gene3D" id="3.40.50.300">
    <property type="entry name" value="P-loop containing nucleotide triphosphate hydrolases"/>
    <property type="match status" value="2"/>
</dbReference>
<keyword evidence="2" id="KW-0547">Nucleotide-binding</keyword>
<dbReference type="PANTHER" id="PTHR43788">
    <property type="entry name" value="DNA2/NAM7 HELICASE FAMILY MEMBER"/>
    <property type="match status" value="1"/>
</dbReference>
<dbReference type="Gene3D" id="2.40.30.270">
    <property type="match status" value="1"/>
</dbReference>
<dbReference type="GO" id="GO:0005694">
    <property type="term" value="C:chromosome"/>
    <property type="evidence" value="ECO:0007669"/>
    <property type="project" value="UniProtKB-ARBA"/>
</dbReference>
<dbReference type="Proteomes" id="UP000254893">
    <property type="component" value="Unassembled WGS sequence"/>
</dbReference>
<organism evidence="8 9">
    <name type="scientific">Sphingobacterium spiritivorum</name>
    <name type="common">Flavobacterium spiritivorum</name>
    <dbReference type="NCBI Taxonomy" id="258"/>
    <lineage>
        <taxon>Bacteria</taxon>
        <taxon>Pseudomonadati</taxon>
        <taxon>Bacteroidota</taxon>
        <taxon>Sphingobacteriia</taxon>
        <taxon>Sphingobacteriales</taxon>
        <taxon>Sphingobacteriaceae</taxon>
        <taxon>Sphingobacterium</taxon>
    </lineage>
</organism>
<name>A0A380CVN0_SPHSI</name>
<comment type="similarity">
    <text evidence="1">Belongs to the DNA2/NAM7 helicase family.</text>
</comment>
<dbReference type="InterPro" id="IPR050534">
    <property type="entry name" value="Coronavir_polyprotein_1ab"/>
</dbReference>
<evidence type="ECO:0000256" key="2">
    <source>
        <dbReference type="ARBA" id="ARBA00022741"/>
    </source>
</evidence>